<dbReference type="UniPathway" id="UPA00193"/>
<dbReference type="GO" id="GO:0035999">
    <property type="term" value="P:tetrahydrofolate interconversion"/>
    <property type="evidence" value="ECO:0007669"/>
    <property type="project" value="UniProtKB-UniPathway"/>
</dbReference>
<dbReference type="Proteomes" id="UP000050911">
    <property type="component" value="Unassembled WGS sequence"/>
</dbReference>
<dbReference type="InterPro" id="IPR003171">
    <property type="entry name" value="Mehydrof_redctse-like"/>
</dbReference>
<dbReference type="STRING" id="1302272.FC96_GL002483"/>
<dbReference type="SUPFAM" id="SSF51730">
    <property type="entry name" value="FAD-linked oxidoreductase"/>
    <property type="match status" value="1"/>
</dbReference>
<accession>A0A0R1HUB2</accession>
<dbReference type="NCBIfam" id="TIGR00676">
    <property type="entry name" value="fadh2"/>
    <property type="match status" value="1"/>
</dbReference>
<keyword evidence="7 12" id="KW-0560">Oxidoreductase</keyword>
<keyword evidence="6 12" id="KW-0274">FAD</keyword>
<keyword evidence="5 12" id="KW-0285">Flavoprotein</keyword>
<comment type="catalytic activity">
    <reaction evidence="11">
        <text>(6S)-5-methyl-5,6,7,8-tetrahydrofolate + NAD(+) = (6R)-5,10-methylene-5,6,7,8-tetrahydrofolate + NADH + H(+)</text>
        <dbReference type="Rhea" id="RHEA:19821"/>
        <dbReference type="ChEBI" id="CHEBI:15378"/>
        <dbReference type="ChEBI" id="CHEBI:15636"/>
        <dbReference type="ChEBI" id="CHEBI:18608"/>
        <dbReference type="ChEBI" id="CHEBI:57540"/>
        <dbReference type="ChEBI" id="CHEBI:57945"/>
        <dbReference type="EC" id="1.5.1.54"/>
    </reaction>
    <physiologicalReaction direction="right-to-left" evidence="11">
        <dbReference type="Rhea" id="RHEA:19823"/>
    </physiologicalReaction>
</comment>
<name>A0A0R1HUB2_9LACO</name>
<reference evidence="13 14" key="1">
    <citation type="journal article" date="2015" name="Genome Announc.">
        <title>Expanding the biotechnology potential of lactobacilli through comparative genomics of 213 strains and associated genera.</title>
        <authorList>
            <person name="Sun Z."/>
            <person name="Harris H.M."/>
            <person name="McCann A."/>
            <person name="Guo C."/>
            <person name="Argimon S."/>
            <person name="Zhang W."/>
            <person name="Yang X."/>
            <person name="Jeffery I.B."/>
            <person name="Cooney J.C."/>
            <person name="Kagawa T.F."/>
            <person name="Liu W."/>
            <person name="Song Y."/>
            <person name="Salvetti E."/>
            <person name="Wrobel A."/>
            <person name="Rasinkangas P."/>
            <person name="Parkhill J."/>
            <person name="Rea M.C."/>
            <person name="O'Sullivan O."/>
            <person name="Ritari J."/>
            <person name="Douillard F.P."/>
            <person name="Paul Ross R."/>
            <person name="Yang R."/>
            <person name="Briner A.E."/>
            <person name="Felis G.E."/>
            <person name="de Vos W.M."/>
            <person name="Barrangou R."/>
            <person name="Klaenhammer T.R."/>
            <person name="Caufield P.W."/>
            <person name="Cui Y."/>
            <person name="Zhang H."/>
            <person name="O'Toole P.W."/>
        </authorList>
    </citation>
    <scope>NUCLEOTIDE SEQUENCE [LARGE SCALE GENOMIC DNA]</scope>
    <source>
        <strain evidence="13 14">JCM 15530</strain>
    </source>
</reference>
<gene>
    <name evidence="13" type="ORF">FC96_GL002483</name>
</gene>
<keyword evidence="8" id="KW-0520">NAD</keyword>
<dbReference type="GO" id="GO:0009086">
    <property type="term" value="P:methionine biosynthetic process"/>
    <property type="evidence" value="ECO:0007669"/>
    <property type="project" value="UniProtKB-KW"/>
</dbReference>
<dbReference type="OrthoDB" id="9812555at2"/>
<dbReference type="GO" id="GO:0106312">
    <property type="term" value="F:methylenetetrahydrofolate reductase (NADH) activity"/>
    <property type="evidence" value="ECO:0007669"/>
    <property type="project" value="UniProtKB-EC"/>
</dbReference>
<evidence type="ECO:0000256" key="8">
    <source>
        <dbReference type="ARBA" id="ARBA00023027"/>
    </source>
</evidence>
<proteinExistence type="inferred from homology"/>
<dbReference type="InterPro" id="IPR004620">
    <property type="entry name" value="MTHF_reductase_bac"/>
</dbReference>
<comment type="pathway">
    <text evidence="2 12">One-carbon metabolism; tetrahydrofolate interconversion.</text>
</comment>
<sequence>MKVVDCFKDRPVISFEVFPPRPGASEAALNRFYSSLDVLADLDPAYISVTYGAGGSDNHASTLRLCRYIKAHYGVETVPHLPGLEFTAETLPDYLDALTHAGVENVLALRGDLPATGQPHGPFQHASDLVTAVKAAGDFNIIGACYPDVHPEAPSLAVDVAHLKEKVAAGTSQLITQLFFENDHFYHFLDAVAEAGIAVPIQAGIMPVITAHMVERMATMCGVGLPQKFAKMMRHYADNKVALRDAGVAYAVDQIVDLLSEGVDGIHLYTMDNPIVTKRICSAIKTLI</sequence>
<dbReference type="PATRIC" id="fig|1302272.5.peg.2532"/>
<evidence type="ECO:0000256" key="3">
    <source>
        <dbReference type="ARBA" id="ARBA00006743"/>
    </source>
</evidence>
<organism evidence="13 14">
    <name type="scientific">Secundilactobacillus kimchicus JCM 15530</name>
    <dbReference type="NCBI Taxonomy" id="1302272"/>
    <lineage>
        <taxon>Bacteria</taxon>
        <taxon>Bacillati</taxon>
        <taxon>Bacillota</taxon>
        <taxon>Bacilli</taxon>
        <taxon>Lactobacillales</taxon>
        <taxon>Lactobacillaceae</taxon>
        <taxon>Secundilactobacillus</taxon>
    </lineage>
</organism>
<dbReference type="AlphaFoldDB" id="A0A0R1HUB2"/>
<evidence type="ECO:0000256" key="11">
    <source>
        <dbReference type="ARBA" id="ARBA00048628"/>
    </source>
</evidence>
<evidence type="ECO:0000256" key="1">
    <source>
        <dbReference type="ARBA" id="ARBA00001974"/>
    </source>
</evidence>
<comment type="caution">
    <text evidence="13">The sequence shown here is derived from an EMBL/GenBank/DDBJ whole genome shotgun (WGS) entry which is preliminary data.</text>
</comment>
<evidence type="ECO:0000313" key="13">
    <source>
        <dbReference type="EMBL" id="KRK47364.1"/>
    </source>
</evidence>
<keyword evidence="4" id="KW-0028">Amino-acid biosynthesis</keyword>
<evidence type="ECO:0000256" key="9">
    <source>
        <dbReference type="ARBA" id="ARBA00023167"/>
    </source>
</evidence>
<protein>
    <recommendedName>
        <fullName evidence="12">Methylenetetrahydrofolate reductase</fullName>
        <ecNumber evidence="12">1.5.1.54</ecNumber>
    </recommendedName>
</protein>
<comment type="pathway">
    <text evidence="10">Amino-acid biosynthesis; L-methionine biosynthesis via de novo pathway.</text>
</comment>
<dbReference type="Gene3D" id="3.20.20.220">
    <property type="match status" value="1"/>
</dbReference>
<evidence type="ECO:0000256" key="6">
    <source>
        <dbReference type="ARBA" id="ARBA00022827"/>
    </source>
</evidence>
<dbReference type="PANTHER" id="PTHR45754">
    <property type="entry name" value="METHYLENETETRAHYDROFOLATE REDUCTASE"/>
    <property type="match status" value="1"/>
</dbReference>
<evidence type="ECO:0000256" key="7">
    <source>
        <dbReference type="ARBA" id="ARBA00023002"/>
    </source>
</evidence>
<dbReference type="InterPro" id="IPR029041">
    <property type="entry name" value="FAD-linked_oxidoreductase-like"/>
</dbReference>
<evidence type="ECO:0000256" key="4">
    <source>
        <dbReference type="ARBA" id="ARBA00022605"/>
    </source>
</evidence>
<dbReference type="CDD" id="cd00537">
    <property type="entry name" value="MTHFR"/>
    <property type="match status" value="1"/>
</dbReference>
<evidence type="ECO:0000256" key="12">
    <source>
        <dbReference type="RuleBase" id="RU003862"/>
    </source>
</evidence>
<keyword evidence="14" id="KW-1185">Reference proteome</keyword>
<keyword evidence="9" id="KW-0486">Methionine biosynthesis</keyword>
<comment type="similarity">
    <text evidence="3 12">Belongs to the methylenetetrahydrofolate reductase family.</text>
</comment>
<dbReference type="GO" id="GO:0071949">
    <property type="term" value="F:FAD binding"/>
    <property type="evidence" value="ECO:0007669"/>
    <property type="project" value="TreeGrafter"/>
</dbReference>
<evidence type="ECO:0000313" key="14">
    <source>
        <dbReference type="Proteomes" id="UP000050911"/>
    </source>
</evidence>
<dbReference type="RefSeq" id="WP_056942875.1">
    <property type="nucleotide sequence ID" value="NZ_AZCX01000009.1"/>
</dbReference>
<dbReference type="Pfam" id="PF02219">
    <property type="entry name" value="MTHFR"/>
    <property type="match status" value="1"/>
</dbReference>
<dbReference type="EMBL" id="AZCX01000009">
    <property type="protein sequence ID" value="KRK47364.1"/>
    <property type="molecule type" value="Genomic_DNA"/>
</dbReference>
<evidence type="ECO:0000256" key="2">
    <source>
        <dbReference type="ARBA" id="ARBA00004777"/>
    </source>
</evidence>
<comment type="cofactor">
    <cofactor evidence="1 12">
        <name>FAD</name>
        <dbReference type="ChEBI" id="CHEBI:57692"/>
    </cofactor>
</comment>
<evidence type="ECO:0000256" key="5">
    <source>
        <dbReference type="ARBA" id="ARBA00022630"/>
    </source>
</evidence>
<evidence type="ECO:0000256" key="10">
    <source>
        <dbReference type="ARBA" id="ARBA00034478"/>
    </source>
</evidence>
<dbReference type="GO" id="GO:0005829">
    <property type="term" value="C:cytosol"/>
    <property type="evidence" value="ECO:0007669"/>
    <property type="project" value="InterPro"/>
</dbReference>
<dbReference type="PANTHER" id="PTHR45754:SF3">
    <property type="entry name" value="METHYLENETETRAHYDROFOLATE REDUCTASE (NADPH)"/>
    <property type="match status" value="1"/>
</dbReference>
<dbReference type="EC" id="1.5.1.54" evidence="12"/>